<keyword evidence="3" id="KW-1185">Reference proteome</keyword>
<organism evidence="2 3">
    <name type="scientific">Cytobacillus spartinae</name>
    <dbReference type="NCBI Taxonomy" id="3299023"/>
    <lineage>
        <taxon>Bacteria</taxon>
        <taxon>Bacillati</taxon>
        <taxon>Bacillota</taxon>
        <taxon>Bacilli</taxon>
        <taxon>Bacillales</taxon>
        <taxon>Bacillaceae</taxon>
        <taxon>Cytobacillus</taxon>
    </lineage>
</organism>
<name>A0ABW6KD49_9BACI</name>
<sequence length="199" mass="22119">MSINWLRWMAPFAILASIPYLMKPMWGVICQVGVNHSHGGVCKLTLPSEIFAQIMTLLVLVAVYTFQAFRAGRFGFFSFVLNFIFTSMMIGVNSFAFLYEDMILGERFNPPSEMMIIFMIALFGWILSSVLFGLSKLLARTLPRWTAVAYMVGPAMTLLPSPGYLLGAVIFGAGLIGMGVALWYHKPIGDEPLQTKVNS</sequence>
<keyword evidence="1" id="KW-0812">Transmembrane</keyword>
<dbReference type="EMBL" id="JBIACK010000003">
    <property type="protein sequence ID" value="MFE8700830.1"/>
    <property type="molecule type" value="Genomic_DNA"/>
</dbReference>
<keyword evidence="1" id="KW-1133">Transmembrane helix</keyword>
<feature type="transmembrane region" description="Helical" evidence="1">
    <location>
        <begin position="165"/>
        <end position="184"/>
    </location>
</feature>
<reference evidence="2 3" key="1">
    <citation type="submission" date="2024-08" db="EMBL/GenBank/DDBJ databases">
        <title>Two novel Cytobacillus novel species.</title>
        <authorList>
            <person name="Liu G."/>
        </authorList>
    </citation>
    <scope>NUCLEOTIDE SEQUENCE [LARGE SCALE GENOMIC DNA]</scope>
    <source>
        <strain evidence="2 3">FJAT-54145</strain>
    </source>
</reference>
<dbReference type="RefSeq" id="WP_389360386.1">
    <property type="nucleotide sequence ID" value="NZ_JBIACK010000003.1"/>
</dbReference>
<proteinExistence type="predicted"/>
<comment type="caution">
    <text evidence="2">The sequence shown here is derived from an EMBL/GenBank/DDBJ whole genome shotgun (WGS) entry which is preliminary data.</text>
</comment>
<keyword evidence="1" id="KW-0472">Membrane</keyword>
<feature type="transmembrane region" description="Helical" evidence="1">
    <location>
        <begin position="76"/>
        <end position="99"/>
    </location>
</feature>
<evidence type="ECO:0000256" key="1">
    <source>
        <dbReference type="SAM" id="Phobius"/>
    </source>
</evidence>
<dbReference type="Proteomes" id="UP001601059">
    <property type="component" value="Unassembled WGS sequence"/>
</dbReference>
<protein>
    <submittedName>
        <fullName evidence="2">Uncharacterized protein</fullName>
    </submittedName>
</protein>
<evidence type="ECO:0000313" key="2">
    <source>
        <dbReference type="EMBL" id="MFE8700830.1"/>
    </source>
</evidence>
<gene>
    <name evidence="2" type="ORF">ACFYKX_09405</name>
</gene>
<accession>A0ABW6KD49</accession>
<evidence type="ECO:0000313" key="3">
    <source>
        <dbReference type="Proteomes" id="UP001601059"/>
    </source>
</evidence>
<feature type="transmembrane region" description="Helical" evidence="1">
    <location>
        <begin position="114"/>
        <end position="134"/>
    </location>
</feature>
<feature type="transmembrane region" description="Helical" evidence="1">
    <location>
        <begin position="50"/>
        <end position="69"/>
    </location>
</feature>